<dbReference type="SUPFAM" id="SSF55298">
    <property type="entry name" value="YjgF-like"/>
    <property type="match status" value="1"/>
</dbReference>
<dbReference type="Gene3D" id="3.30.1330.40">
    <property type="entry name" value="RutC-like"/>
    <property type="match status" value="1"/>
</dbReference>
<sequence>MKKVIASPDAPKAVGPYSQAIEAGGTLYISGQLPINPADGKIPETIEEQTAQSLDNTAAILKEAGYTFEDVVKTTVLLDDMNNFAAMNGVYARYYTKDMPARVCYQVAKLPMGVKVEIDTIAVKK</sequence>
<dbReference type="InterPro" id="IPR006175">
    <property type="entry name" value="YjgF/YER057c/UK114"/>
</dbReference>
<reference evidence="2 3" key="1">
    <citation type="submission" date="2014-09" db="EMBL/GenBank/DDBJ databases">
        <title>Alistipes sp. 627, sp. nov., a novel member of the family Rikenellaceae isolated from human faeces.</title>
        <authorList>
            <person name="Shkoporov A.N."/>
            <person name="Chaplin A.V."/>
            <person name="Motuzova O.V."/>
            <person name="Kafarskaia L.I."/>
            <person name="Khokhlova E.V."/>
            <person name="Efimov B.A."/>
        </authorList>
    </citation>
    <scope>NUCLEOTIDE SEQUENCE [LARGE SCALE GENOMIC DNA]</scope>
    <source>
        <strain evidence="2 3">627</strain>
    </source>
</reference>
<evidence type="ECO:0000313" key="3">
    <source>
        <dbReference type="Proteomes" id="UP000030889"/>
    </source>
</evidence>
<comment type="similarity">
    <text evidence="1">Belongs to the RutC family.</text>
</comment>
<dbReference type="PROSITE" id="PS01094">
    <property type="entry name" value="UPF0076"/>
    <property type="match status" value="1"/>
</dbReference>
<evidence type="ECO:0000313" key="2">
    <source>
        <dbReference type="EMBL" id="KHE42093.1"/>
    </source>
</evidence>
<dbReference type="RefSeq" id="WP_022063113.1">
    <property type="nucleotide sequence ID" value="NZ_JRGF01000006.1"/>
</dbReference>
<dbReference type="EMBL" id="JRGF01000006">
    <property type="protein sequence ID" value="KHE42093.1"/>
    <property type="molecule type" value="Genomic_DNA"/>
</dbReference>
<comment type="caution">
    <text evidence="2">The sequence shown here is derived from an EMBL/GenBank/DDBJ whole genome shotgun (WGS) entry which is preliminary data.</text>
</comment>
<proteinExistence type="inferred from homology"/>
<keyword evidence="3" id="KW-1185">Reference proteome</keyword>
<protein>
    <submittedName>
        <fullName evidence="2">Endoribonuclease L-PSP</fullName>
    </submittedName>
</protein>
<dbReference type="NCBIfam" id="TIGR00004">
    <property type="entry name" value="Rid family detoxifying hydrolase"/>
    <property type="match status" value="1"/>
</dbReference>
<dbReference type="InterPro" id="IPR035959">
    <property type="entry name" value="RutC-like_sf"/>
</dbReference>
<organism evidence="2 3">
    <name type="scientific">Alistipes inops</name>
    <dbReference type="NCBI Taxonomy" id="1501391"/>
    <lineage>
        <taxon>Bacteria</taxon>
        <taxon>Pseudomonadati</taxon>
        <taxon>Bacteroidota</taxon>
        <taxon>Bacteroidia</taxon>
        <taxon>Bacteroidales</taxon>
        <taxon>Rikenellaceae</taxon>
        <taxon>Alistipes</taxon>
    </lineage>
</organism>
<name>A0ABR4YK21_9BACT</name>
<dbReference type="Pfam" id="PF01042">
    <property type="entry name" value="Ribonuc_L-PSP"/>
    <property type="match status" value="1"/>
</dbReference>
<dbReference type="CDD" id="cd00448">
    <property type="entry name" value="YjgF_YER057c_UK114_family"/>
    <property type="match status" value="1"/>
</dbReference>
<dbReference type="InterPro" id="IPR006056">
    <property type="entry name" value="RidA"/>
</dbReference>
<dbReference type="Proteomes" id="UP000030889">
    <property type="component" value="Unassembled WGS sequence"/>
</dbReference>
<dbReference type="PANTHER" id="PTHR11803">
    <property type="entry name" value="2-IMINOBUTANOATE/2-IMINOPROPANOATE DEAMINASE RIDA"/>
    <property type="match status" value="1"/>
</dbReference>
<dbReference type="InterPro" id="IPR019897">
    <property type="entry name" value="RidA_CS"/>
</dbReference>
<evidence type="ECO:0000256" key="1">
    <source>
        <dbReference type="ARBA" id="ARBA00010552"/>
    </source>
</evidence>
<accession>A0ABR4YK21</accession>
<dbReference type="PANTHER" id="PTHR11803:SF39">
    <property type="entry name" value="2-IMINOBUTANOATE_2-IMINOPROPANOATE DEAMINASE"/>
    <property type="match status" value="1"/>
</dbReference>
<gene>
    <name evidence="2" type="ORF">LG35_05940</name>
</gene>